<name>A0ACC3MLS3_9PEZI</name>
<gene>
    <name evidence="1" type="ORF">LTR37_017248</name>
</gene>
<protein>
    <submittedName>
        <fullName evidence="1">Uncharacterized protein</fullName>
    </submittedName>
</protein>
<proteinExistence type="predicted"/>
<comment type="caution">
    <text evidence="1">The sequence shown here is derived from an EMBL/GenBank/DDBJ whole genome shotgun (WGS) entry which is preliminary data.</text>
</comment>
<dbReference type="Proteomes" id="UP001281147">
    <property type="component" value="Unassembled WGS sequence"/>
</dbReference>
<evidence type="ECO:0000313" key="1">
    <source>
        <dbReference type="EMBL" id="KAK3697857.1"/>
    </source>
</evidence>
<organism evidence="1 2">
    <name type="scientific">Vermiconidia calcicola</name>
    <dbReference type="NCBI Taxonomy" id="1690605"/>
    <lineage>
        <taxon>Eukaryota</taxon>
        <taxon>Fungi</taxon>
        <taxon>Dikarya</taxon>
        <taxon>Ascomycota</taxon>
        <taxon>Pezizomycotina</taxon>
        <taxon>Dothideomycetes</taxon>
        <taxon>Dothideomycetidae</taxon>
        <taxon>Mycosphaerellales</taxon>
        <taxon>Extremaceae</taxon>
        <taxon>Vermiconidia</taxon>
    </lineage>
</organism>
<dbReference type="EMBL" id="JAUTXU010000219">
    <property type="protein sequence ID" value="KAK3697857.1"/>
    <property type="molecule type" value="Genomic_DNA"/>
</dbReference>
<reference evidence="1" key="1">
    <citation type="submission" date="2023-07" db="EMBL/GenBank/DDBJ databases">
        <title>Black Yeasts Isolated from many extreme environments.</title>
        <authorList>
            <person name="Coleine C."/>
            <person name="Stajich J.E."/>
            <person name="Selbmann L."/>
        </authorList>
    </citation>
    <scope>NUCLEOTIDE SEQUENCE</scope>
    <source>
        <strain evidence="1">CCFEE 5714</strain>
    </source>
</reference>
<accession>A0ACC3MLS3</accession>
<sequence>MGNDKDRDREKRKHHHKRRSADRRNRRSPDKDREERWEREERREREKKRREMDELWDRAERREREDLRQREERREEDREERPSTKRTTITQHHYGDPKNASEDPPVIEIPVRVKQPATDQQKSKDAERSSRPSGSGKTSRKEPEGTDRPAQEDYRNQQYDDAKPKSGPPPRAEYQTVERESSYAQARTQHQSGAPPRAEYQTVEREPSYAQTRTQRQGVSTQSYTQAQAAPSPDGVRSAKTGPTAAAQTEPDHSYDDASDIASENWIDDANLRASWVVSQASAWLKSDRSSFLVVEDTAKRSFITTASARMLEKIEKRDSRKTLVLSCFCRKFEGEVGMLESLLKQLQHNGSSKLTIHRKDWRSMDFSKRTKLLVGCIREQLKSRSVIVVIDSIDFVHGCGYQDEGIQDEDIMTGAQLLLHRLAKIVPDAQEKAFKLWITATEFFPDVPGVEDYTKKLVVPEQVYSSILKSMKLVRHRQTTPWLVTVLRVAAVGRV</sequence>
<evidence type="ECO:0000313" key="2">
    <source>
        <dbReference type="Proteomes" id="UP001281147"/>
    </source>
</evidence>
<keyword evidence="2" id="KW-1185">Reference proteome</keyword>